<organism evidence="3 4">
    <name type="scientific">Blastococcus xanthinilyticus</name>
    <dbReference type="NCBI Taxonomy" id="1564164"/>
    <lineage>
        <taxon>Bacteria</taxon>
        <taxon>Bacillati</taxon>
        <taxon>Actinomycetota</taxon>
        <taxon>Actinomycetes</taxon>
        <taxon>Geodermatophilales</taxon>
        <taxon>Geodermatophilaceae</taxon>
        <taxon>Blastococcus</taxon>
    </lineage>
</organism>
<dbReference type="InterPro" id="IPR004305">
    <property type="entry name" value="Thiaminase-2/PQQC"/>
</dbReference>
<protein>
    <submittedName>
        <fullName evidence="3">Thiaminase/transcriptional activator TenA</fullName>
    </submittedName>
</protein>
<sequence length="205" mass="22179">MTLSHDLWTAETGLATAALEHPFVQGIADGTLPRERFAGYVAQDAFFLESFARAYALGVAHSADRTSLDAFADLLAGVREELRLHAGYADRWGIDLAAVEPWPATSAYTDFLLATASLGGAALTCAAMTPCMRLYAHLGQSLAGRAVGPYEEWVRTYADPGFEELAATLERLLDDVADDTPALRAAYRRAMELEVGFFDAAWLNA</sequence>
<dbReference type="Gene3D" id="1.20.910.10">
    <property type="entry name" value="Heme oxygenase-like"/>
    <property type="match status" value="1"/>
</dbReference>
<dbReference type="PANTHER" id="PTHR43198:SF2">
    <property type="entry name" value="SI:CH1073-67J19.1-RELATED"/>
    <property type="match status" value="1"/>
</dbReference>
<dbReference type="InterPro" id="IPR050967">
    <property type="entry name" value="Thiamine_Salvage_TenA"/>
</dbReference>
<dbReference type="InterPro" id="IPR016084">
    <property type="entry name" value="Haem_Oase-like_multi-hlx"/>
</dbReference>
<evidence type="ECO:0000259" key="2">
    <source>
        <dbReference type="Pfam" id="PF03070"/>
    </source>
</evidence>
<evidence type="ECO:0000313" key="4">
    <source>
        <dbReference type="Proteomes" id="UP000322499"/>
    </source>
</evidence>
<name>A0A5S5CSF6_9ACTN</name>
<gene>
    <name evidence="3" type="ORF">BD833_109140</name>
</gene>
<dbReference type="PANTHER" id="PTHR43198">
    <property type="entry name" value="BIFUNCTIONAL TH2 PROTEIN"/>
    <property type="match status" value="1"/>
</dbReference>
<proteinExistence type="predicted"/>
<dbReference type="AlphaFoldDB" id="A0A5S5CSF6"/>
<dbReference type="Pfam" id="PF03070">
    <property type="entry name" value="TENA_THI-4"/>
    <property type="match status" value="1"/>
</dbReference>
<evidence type="ECO:0000313" key="3">
    <source>
        <dbReference type="EMBL" id="TYP86535.1"/>
    </source>
</evidence>
<dbReference type="Proteomes" id="UP000322499">
    <property type="component" value="Unassembled WGS sequence"/>
</dbReference>
<reference evidence="3 4" key="1">
    <citation type="submission" date="2019-07" db="EMBL/GenBank/DDBJ databases">
        <title>Genomic Encyclopedia of Archaeal and Bacterial Type Strains, Phase II (KMG-II): from individual species to whole genera.</title>
        <authorList>
            <person name="Goeker M."/>
        </authorList>
    </citation>
    <scope>NUCLEOTIDE SEQUENCE [LARGE SCALE GENOMIC DNA]</scope>
    <source>
        <strain evidence="3 4">DSM 46842</strain>
    </source>
</reference>
<comment type="pathway">
    <text evidence="1">Cofactor biosynthesis; thiamine diphosphate biosynthesis.</text>
</comment>
<dbReference type="CDD" id="cd19368">
    <property type="entry name" value="TenA_C_AtTH2-like"/>
    <property type="match status" value="1"/>
</dbReference>
<dbReference type="EMBL" id="VNHW01000009">
    <property type="protein sequence ID" value="TYP86535.1"/>
    <property type="molecule type" value="Genomic_DNA"/>
</dbReference>
<accession>A0A5S5CSF6</accession>
<dbReference type="RefSeq" id="WP_166533901.1">
    <property type="nucleotide sequence ID" value="NZ_VNHW01000009.1"/>
</dbReference>
<comment type="caution">
    <text evidence="3">The sequence shown here is derived from an EMBL/GenBank/DDBJ whole genome shotgun (WGS) entry which is preliminary data.</text>
</comment>
<feature type="domain" description="Thiaminase-2/PQQC" evidence="2">
    <location>
        <begin position="17"/>
        <end position="202"/>
    </location>
</feature>
<dbReference type="SUPFAM" id="SSF48613">
    <property type="entry name" value="Heme oxygenase-like"/>
    <property type="match status" value="1"/>
</dbReference>
<evidence type="ECO:0000256" key="1">
    <source>
        <dbReference type="ARBA" id="ARBA00004948"/>
    </source>
</evidence>
<keyword evidence="4" id="KW-1185">Reference proteome</keyword>
<dbReference type="GO" id="GO:0005829">
    <property type="term" value="C:cytosol"/>
    <property type="evidence" value="ECO:0007669"/>
    <property type="project" value="TreeGrafter"/>
</dbReference>